<comment type="caution">
    <text evidence="2">The sequence shown here is derived from an EMBL/GenBank/DDBJ whole genome shotgun (WGS) entry which is preliminary data.</text>
</comment>
<sequence>MIQDSADSTAIGGLWFTMALLAGGLARTRGRSGLAWFFLTLFLGPFGALFLVLLPMGPRAPR</sequence>
<reference evidence="2" key="1">
    <citation type="submission" date="2023-06" db="EMBL/GenBank/DDBJ databases">
        <title>Egi l300058.</title>
        <authorList>
            <person name="Gao L."/>
            <person name="Fang B.-Z."/>
            <person name="Li W.-J."/>
        </authorList>
    </citation>
    <scope>NUCLEOTIDE SEQUENCE</scope>
    <source>
        <strain evidence="2">EGI L300058</strain>
    </source>
</reference>
<protein>
    <recommendedName>
        <fullName evidence="4">Antitermination protein NusB</fullName>
    </recommendedName>
</protein>
<feature type="transmembrane region" description="Helical" evidence="1">
    <location>
        <begin position="36"/>
        <end position="54"/>
    </location>
</feature>
<gene>
    <name evidence="2" type="ORF">QQX02_03785</name>
</gene>
<keyword evidence="1" id="KW-0472">Membrane</keyword>
<evidence type="ECO:0000256" key="1">
    <source>
        <dbReference type="SAM" id="Phobius"/>
    </source>
</evidence>
<keyword evidence="1" id="KW-1133">Transmembrane helix</keyword>
<dbReference type="RefSeq" id="WP_301141318.1">
    <property type="nucleotide sequence ID" value="NZ_JAUHQA010000001.1"/>
</dbReference>
<dbReference type="EMBL" id="JAUHQA010000001">
    <property type="protein sequence ID" value="MDN4480045.1"/>
    <property type="molecule type" value="Genomic_DNA"/>
</dbReference>
<keyword evidence="3" id="KW-1185">Reference proteome</keyword>
<evidence type="ECO:0000313" key="2">
    <source>
        <dbReference type="EMBL" id="MDN4480045.1"/>
    </source>
</evidence>
<organism evidence="2 3">
    <name type="scientific">Demequina muriae</name>
    <dbReference type="NCBI Taxonomy" id="3051664"/>
    <lineage>
        <taxon>Bacteria</taxon>
        <taxon>Bacillati</taxon>
        <taxon>Actinomycetota</taxon>
        <taxon>Actinomycetes</taxon>
        <taxon>Micrococcales</taxon>
        <taxon>Demequinaceae</taxon>
        <taxon>Demequina</taxon>
    </lineage>
</organism>
<name>A0ABT8GF38_9MICO</name>
<dbReference type="Proteomes" id="UP001172708">
    <property type="component" value="Unassembled WGS sequence"/>
</dbReference>
<evidence type="ECO:0008006" key="4">
    <source>
        <dbReference type="Google" id="ProtNLM"/>
    </source>
</evidence>
<evidence type="ECO:0000313" key="3">
    <source>
        <dbReference type="Proteomes" id="UP001172708"/>
    </source>
</evidence>
<proteinExistence type="predicted"/>
<accession>A0ABT8GF38</accession>
<keyword evidence="1" id="KW-0812">Transmembrane</keyword>